<dbReference type="Proteomes" id="UP000717534">
    <property type="component" value="Unassembled WGS sequence"/>
</dbReference>
<gene>
    <name evidence="1" type="ORF">JYU06_04720</name>
</gene>
<organism evidence="1 2">
    <name type="scientific">Desulfotalea psychrophila</name>
    <dbReference type="NCBI Taxonomy" id="84980"/>
    <lineage>
        <taxon>Bacteria</taxon>
        <taxon>Pseudomonadati</taxon>
        <taxon>Thermodesulfobacteriota</taxon>
        <taxon>Desulfobulbia</taxon>
        <taxon>Desulfobulbales</taxon>
        <taxon>Desulfocapsaceae</taxon>
        <taxon>Desulfotalea</taxon>
    </lineage>
</organism>
<comment type="caution">
    <text evidence="1">The sequence shown here is derived from an EMBL/GenBank/DDBJ whole genome shotgun (WGS) entry which is preliminary data.</text>
</comment>
<reference evidence="1 2" key="1">
    <citation type="submission" date="2021-02" db="EMBL/GenBank/DDBJ databases">
        <title>Activity-based single-cell genomes from oceanic crustal fluid captures similar information to metagenomic and metatranscriptomic surveys with orders of magnitude less sampling.</title>
        <authorList>
            <person name="D'Angelo T.S."/>
            <person name="Orcutt B.N."/>
        </authorList>
    </citation>
    <scope>NUCLEOTIDE SEQUENCE [LARGE SCALE GENOMIC DNA]</scope>
    <source>
        <strain evidence="1">AH-315-G02</strain>
    </source>
</reference>
<dbReference type="Gene3D" id="1.25.40.10">
    <property type="entry name" value="Tetratricopeptide repeat domain"/>
    <property type="match status" value="1"/>
</dbReference>
<keyword evidence="2" id="KW-1185">Reference proteome</keyword>
<name>A0ABS3AUN0_9BACT</name>
<protein>
    <recommendedName>
        <fullName evidence="3">Tetratricopeptide repeat protein</fullName>
    </recommendedName>
</protein>
<dbReference type="EMBL" id="JAFITO010000056">
    <property type="protein sequence ID" value="MBN4068803.1"/>
    <property type="molecule type" value="Genomic_DNA"/>
</dbReference>
<evidence type="ECO:0000313" key="1">
    <source>
        <dbReference type="EMBL" id="MBN4068803.1"/>
    </source>
</evidence>
<accession>A0ABS3AUN0</accession>
<evidence type="ECO:0000313" key="2">
    <source>
        <dbReference type="Proteomes" id="UP000717534"/>
    </source>
</evidence>
<dbReference type="SUPFAM" id="SSF48452">
    <property type="entry name" value="TPR-like"/>
    <property type="match status" value="1"/>
</dbReference>
<proteinExistence type="predicted"/>
<evidence type="ECO:0008006" key="3">
    <source>
        <dbReference type="Google" id="ProtNLM"/>
    </source>
</evidence>
<sequence>MRKAAELFVSAEEINPMDYRINLYRGMMFEERNDLEQATISYKNALKQILNLQ</sequence>
<dbReference type="InterPro" id="IPR011990">
    <property type="entry name" value="TPR-like_helical_dom_sf"/>
</dbReference>